<organism evidence="1 2">
    <name type="scientific">Desulfuromusa kysingii</name>
    <dbReference type="NCBI Taxonomy" id="37625"/>
    <lineage>
        <taxon>Bacteria</taxon>
        <taxon>Pseudomonadati</taxon>
        <taxon>Thermodesulfobacteriota</taxon>
        <taxon>Desulfuromonadia</taxon>
        <taxon>Desulfuromonadales</taxon>
        <taxon>Geopsychrobacteraceae</taxon>
        <taxon>Desulfuromusa</taxon>
    </lineage>
</organism>
<dbReference type="Proteomes" id="UP000199409">
    <property type="component" value="Unassembled WGS sequence"/>
</dbReference>
<dbReference type="EMBL" id="FNQN01000002">
    <property type="protein sequence ID" value="SDZ96608.1"/>
    <property type="molecule type" value="Genomic_DNA"/>
</dbReference>
<name>A0A1H3XDI1_9BACT</name>
<evidence type="ECO:0000313" key="1">
    <source>
        <dbReference type="EMBL" id="SDZ96608.1"/>
    </source>
</evidence>
<accession>A0A1H3XDI1</accession>
<proteinExistence type="predicted"/>
<evidence type="ECO:0000313" key="2">
    <source>
        <dbReference type="Proteomes" id="UP000199409"/>
    </source>
</evidence>
<sequence length="50" mass="5596">MGISTSALFWTGVAPLQEISINDAQTRLISRMTNRNMGRNLAEECTRINN</sequence>
<keyword evidence="2" id="KW-1185">Reference proteome</keyword>
<gene>
    <name evidence="1" type="ORF">SAMN05660420_00899</name>
</gene>
<protein>
    <submittedName>
        <fullName evidence="1">Uncharacterized protein</fullName>
    </submittedName>
</protein>
<reference evidence="1 2" key="1">
    <citation type="submission" date="2016-10" db="EMBL/GenBank/DDBJ databases">
        <authorList>
            <person name="de Groot N.N."/>
        </authorList>
    </citation>
    <scope>NUCLEOTIDE SEQUENCE [LARGE SCALE GENOMIC DNA]</scope>
    <source>
        <strain evidence="1 2">DSM 7343</strain>
    </source>
</reference>
<dbReference type="AlphaFoldDB" id="A0A1H3XDI1"/>
<dbReference type="STRING" id="37625.SAMN05660420_00899"/>